<dbReference type="EMBL" id="CAJRST010029335">
    <property type="protein sequence ID" value="CAG5968999.1"/>
    <property type="molecule type" value="Genomic_DNA"/>
</dbReference>
<dbReference type="InterPro" id="IPR013106">
    <property type="entry name" value="Ig_V-set"/>
</dbReference>
<dbReference type="InterPro" id="IPR036179">
    <property type="entry name" value="Ig-like_dom_sf"/>
</dbReference>
<sequence length="180" mass="20031">MVALSQTFRNRVDLQDTQMKDGDVSLTLKDVTINDTGTYQCRVKEQCLWTVLLESFSKASSDTLIQLHTFSSSLAADPLLPGSASALLLCAACREPPPALYSLELLPRGFVLKKSLSLCLRKQGIILLRANFIRAWLGSSRRVPQLPLHRHMLSNSRASFCDIQMQLCDLMSSCWIPATC</sequence>
<reference evidence="2" key="1">
    <citation type="submission" date="2021-05" db="EMBL/GenBank/DDBJ databases">
        <authorList>
            <person name="Tigano A."/>
        </authorList>
    </citation>
    <scope>NUCLEOTIDE SEQUENCE</scope>
</reference>
<dbReference type="Gene3D" id="2.60.40.10">
    <property type="entry name" value="Immunoglobulins"/>
    <property type="match status" value="1"/>
</dbReference>
<organism evidence="2 3">
    <name type="scientific">Menidia menidia</name>
    <name type="common">Atlantic silverside</name>
    <dbReference type="NCBI Taxonomy" id="238744"/>
    <lineage>
        <taxon>Eukaryota</taxon>
        <taxon>Metazoa</taxon>
        <taxon>Chordata</taxon>
        <taxon>Craniata</taxon>
        <taxon>Vertebrata</taxon>
        <taxon>Euteleostomi</taxon>
        <taxon>Actinopterygii</taxon>
        <taxon>Neopterygii</taxon>
        <taxon>Teleostei</taxon>
        <taxon>Neoteleostei</taxon>
        <taxon>Acanthomorphata</taxon>
        <taxon>Ovalentaria</taxon>
        <taxon>Atherinomorphae</taxon>
        <taxon>Atheriniformes</taxon>
        <taxon>Atherinopsidae</taxon>
        <taxon>Menidiinae</taxon>
        <taxon>Menidia</taxon>
    </lineage>
</organism>
<name>A0A8S4BJ67_9TELE</name>
<comment type="caution">
    <text evidence="2">The sequence shown here is derived from an EMBL/GenBank/DDBJ whole genome shotgun (WGS) entry which is preliminary data.</text>
</comment>
<evidence type="ECO:0000259" key="1">
    <source>
        <dbReference type="Pfam" id="PF07686"/>
    </source>
</evidence>
<dbReference type="Proteomes" id="UP000677803">
    <property type="component" value="Unassembled WGS sequence"/>
</dbReference>
<dbReference type="Pfam" id="PF07686">
    <property type="entry name" value="V-set"/>
    <property type="match status" value="1"/>
</dbReference>
<proteinExistence type="predicted"/>
<dbReference type="OrthoDB" id="7225082at2759"/>
<dbReference type="AlphaFoldDB" id="A0A8S4BJ67"/>
<accession>A0A8S4BJ67</accession>
<evidence type="ECO:0000313" key="2">
    <source>
        <dbReference type="EMBL" id="CAG5968999.1"/>
    </source>
</evidence>
<evidence type="ECO:0000313" key="3">
    <source>
        <dbReference type="Proteomes" id="UP000677803"/>
    </source>
</evidence>
<protein>
    <submittedName>
        <fullName evidence="2">(Atlantic silverside) hypothetical protein</fullName>
    </submittedName>
</protein>
<keyword evidence="3" id="KW-1185">Reference proteome</keyword>
<dbReference type="SUPFAM" id="SSF48726">
    <property type="entry name" value="Immunoglobulin"/>
    <property type="match status" value="1"/>
</dbReference>
<dbReference type="InterPro" id="IPR013783">
    <property type="entry name" value="Ig-like_fold"/>
</dbReference>
<feature type="domain" description="Immunoglobulin V-set" evidence="1">
    <location>
        <begin position="8"/>
        <end position="44"/>
    </location>
</feature>
<gene>
    <name evidence="2" type="ORF">MMEN_LOCUS15747</name>
</gene>